<sequence>MDEKKGAILILSGPSGCGKSTLLKEVYKDITDYYFSISTTTRAPRIGEKNGVDYFFVTKEEFEKDIENDDFLEYAKVHDNYYGTSLKPIKKALDEGKLVIFDIDVQGHEIVRTKLDSIVTSVFITTPSLKVLESRLNSRNTDSSEIIEKRIKNAKGEVEYFQNYDYLIINDDLQIAAKQLVCIANIARIKSTLFDNNKIISTWLEN</sequence>
<comment type="subcellular location">
    <subcellularLocation>
        <location evidence="9">Cytoplasm</location>
    </subcellularLocation>
</comment>
<evidence type="ECO:0000313" key="11">
    <source>
        <dbReference type="EMBL" id="RXJ85990.1"/>
    </source>
</evidence>
<dbReference type="EMBL" id="PDJZ01000001">
    <property type="protein sequence ID" value="RXJ85990.1"/>
    <property type="molecule type" value="Genomic_DNA"/>
</dbReference>
<proteinExistence type="inferred from homology"/>
<comment type="similarity">
    <text evidence="1 9">Belongs to the guanylate kinase family.</text>
</comment>
<dbReference type="InterPro" id="IPR017665">
    <property type="entry name" value="Guanylate_kinase"/>
</dbReference>
<evidence type="ECO:0000256" key="1">
    <source>
        <dbReference type="ARBA" id="ARBA00005790"/>
    </source>
</evidence>
<evidence type="ECO:0000256" key="3">
    <source>
        <dbReference type="ARBA" id="ARBA00016296"/>
    </source>
</evidence>
<keyword evidence="4 9" id="KW-0808">Transferase</keyword>
<dbReference type="InterPro" id="IPR020590">
    <property type="entry name" value="Guanylate_kinase_CS"/>
</dbReference>
<dbReference type="CDD" id="cd00071">
    <property type="entry name" value="GMPK"/>
    <property type="match status" value="1"/>
</dbReference>
<dbReference type="HAMAP" id="MF_00328">
    <property type="entry name" value="Guanylate_kinase"/>
    <property type="match status" value="1"/>
</dbReference>
<dbReference type="NCBIfam" id="TIGR03263">
    <property type="entry name" value="guanyl_kin"/>
    <property type="match status" value="1"/>
</dbReference>
<keyword evidence="9" id="KW-0963">Cytoplasm</keyword>
<protein>
    <recommendedName>
        <fullName evidence="3 9">Guanylate kinase</fullName>
        <ecNumber evidence="2 9">2.7.4.8</ecNumber>
    </recommendedName>
    <alternativeName>
        <fullName evidence="8 9">GMP kinase</fullName>
    </alternativeName>
</protein>
<dbReference type="FunFam" id="3.30.63.10:FF:000002">
    <property type="entry name" value="Guanylate kinase 1"/>
    <property type="match status" value="1"/>
</dbReference>
<dbReference type="PANTHER" id="PTHR23117:SF13">
    <property type="entry name" value="GUANYLATE KINASE"/>
    <property type="match status" value="1"/>
</dbReference>
<evidence type="ECO:0000256" key="8">
    <source>
        <dbReference type="ARBA" id="ARBA00030128"/>
    </source>
</evidence>
<dbReference type="Pfam" id="PF00625">
    <property type="entry name" value="Guanylate_kin"/>
    <property type="match status" value="1"/>
</dbReference>
<evidence type="ECO:0000256" key="2">
    <source>
        <dbReference type="ARBA" id="ARBA00012961"/>
    </source>
</evidence>
<dbReference type="EC" id="2.7.4.8" evidence="2 9"/>
<accession>A0A4Q0ZJ94</accession>
<comment type="caution">
    <text evidence="11">The sequence shown here is derived from an EMBL/GenBank/DDBJ whole genome shotgun (WGS) entry which is preliminary data.</text>
</comment>
<evidence type="ECO:0000256" key="4">
    <source>
        <dbReference type="ARBA" id="ARBA00022679"/>
    </source>
</evidence>
<evidence type="ECO:0000313" key="12">
    <source>
        <dbReference type="Proteomes" id="UP000290870"/>
    </source>
</evidence>
<dbReference type="GO" id="GO:0004385">
    <property type="term" value="F:GMP kinase activity"/>
    <property type="evidence" value="ECO:0007669"/>
    <property type="project" value="UniProtKB-UniRule"/>
</dbReference>
<dbReference type="PROSITE" id="PS00856">
    <property type="entry name" value="GUANYLATE_KINASE_1"/>
    <property type="match status" value="1"/>
</dbReference>
<evidence type="ECO:0000256" key="7">
    <source>
        <dbReference type="ARBA" id="ARBA00022840"/>
    </source>
</evidence>
<dbReference type="Gene3D" id="3.40.50.300">
    <property type="entry name" value="P-loop containing nucleotide triphosphate hydrolases"/>
    <property type="match status" value="1"/>
</dbReference>
<comment type="function">
    <text evidence="9">Essential for recycling GMP and indirectly, cGMP.</text>
</comment>
<name>A0A4Q0ZJ94_9BACT</name>
<keyword evidence="6 9" id="KW-0418">Kinase</keyword>
<dbReference type="InterPro" id="IPR008145">
    <property type="entry name" value="GK/Ca_channel_bsu"/>
</dbReference>
<gene>
    <name evidence="9" type="primary">gmk</name>
    <name evidence="11" type="ORF">CRU90_01455</name>
</gene>
<dbReference type="AlphaFoldDB" id="A0A4Q0ZJ94"/>
<keyword evidence="5 9" id="KW-0547">Nucleotide-binding</keyword>
<dbReference type="OrthoDB" id="9808150at2"/>
<dbReference type="Gene3D" id="3.30.63.10">
    <property type="entry name" value="Guanylate Kinase phosphate binding domain"/>
    <property type="match status" value="1"/>
</dbReference>
<feature type="binding site" evidence="9">
    <location>
        <begin position="13"/>
        <end position="20"/>
    </location>
    <ligand>
        <name>ATP</name>
        <dbReference type="ChEBI" id="CHEBI:30616"/>
    </ligand>
</feature>
<reference evidence="11 12" key="1">
    <citation type="submission" date="2017-10" db="EMBL/GenBank/DDBJ databases">
        <title>Genomics of the genus Arcobacter.</title>
        <authorList>
            <person name="Perez-Cataluna A."/>
            <person name="Figueras M.J."/>
        </authorList>
    </citation>
    <scope>NUCLEOTIDE SEQUENCE [LARGE SCALE GENOMIC DNA]</scope>
    <source>
        <strain evidence="11 12">F26</strain>
    </source>
</reference>
<dbReference type="InterPro" id="IPR008144">
    <property type="entry name" value="Guanylate_kin-like_dom"/>
</dbReference>
<evidence type="ECO:0000256" key="9">
    <source>
        <dbReference type="HAMAP-Rule" id="MF_00328"/>
    </source>
</evidence>
<dbReference type="Proteomes" id="UP000290870">
    <property type="component" value="Unassembled WGS sequence"/>
</dbReference>
<feature type="domain" description="Guanylate kinase-like" evidence="10">
    <location>
        <begin position="6"/>
        <end position="185"/>
    </location>
</feature>
<dbReference type="PANTHER" id="PTHR23117">
    <property type="entry name" value="GUANYLATE KINASE-RELATED"/>
    <property type="match status" value="1"/>
</dbReference>
<dbReference type="InterPro" id="IPR027417">
    <property type="entry name" value="P-loop_NTPase"/>
</dbReference>
<evidence type="ECO:0000256" key="5">
    <source>
        <dbReference type="ARBA" id="ARBA00022741"/>
    </source>
</evidence>
<evidence type="ECO:0000259" key="10">
    <source>
        <dbReference type="PROSITE" id="PS50052"/>
    </source>
</evidence>
<evidence type="ECO:0000256" key="6">
    <source>
        <dbReference type="ARBA" id="ARBA00022777"/>
    </source>
</evidence>
<dbReference type="PROSITE" id="PS50052">
    <property type="entry name" value="GUANYLATE_KINASE_2"/>
    <property type="match status" value="1"/>
</dbReference>
<dbReference type="RefSeq" id="WP_128985517.1">
    <property type="nucleotide sequence ID" value="NZ_PDJZ01000001.1"/>
</dbReference>
<comment type="catalytic activity">
    <reaction evidence="9">
        <text>GMP + ATP = GDP + ADP</text>
        <dbReference type="Rhea" id="RHEA:20780"/>
        <dbReference type="ChEBI" id="CHEBI:30616"/>
        <dbReference type="ChEBI" id="CHEBI:58115"/>
        <dbReference type="ChEBI" id="CHEBI:58189"/>
        <dbReference type="ChEBI" id="CHEBI:456216"/>
        <dbReference type="EC" id="2.7.4.8"/>
    </reaction>
</comment>
<dbReference type="GO" id="GO:0005524">
    <property type="term" value="F:ATP binding"/>
    <property type="evidence" value="ECO:0007669"/>
    <property type="project" value="UniProtKB-UniRule"/>
</dbReference>
<dbReference type="SMART" id="SM00072">
    <property type="entry name" value="GuKc"/>
    <property type="match status" value="1"/>
</dbReference>
<dbReference type="SUPFAM" id="SSF52540">
    <property type="entry name" value="P-loop containing nucleoside triphosphate hydrolases"/>
    <property type="match status" value="1"/>
</dbReference>
<dbReference type="GO" id="GO:0005829">
    <property type="term" value="C:cytosol"/>
    <property type="evidence" value="ECO:0007669"/>
    <property type="project" value="TreeGrafter"/>
</dbReference>
<keyword evidence="7 9" id="KW-0067">ATP-binding</keyword>
<organism evidence="11 12">
    <name type="scientific">Arcobacter cloacae</name>
    <dbReference type="NCBI Taxonomy" id="1054034"/>
    <lineage>
        <taxon>Bacteria</taxon>
        <taxon>Pseudomonadati</taxon>
        <taxon>Campylobacterota</taxon>
        <taxon>Epsilonproteobacteria</taxon>
        <taxon>Campylobacterales</taxon>
        <taxon>Arcobacteraceae</taxon>
        <taxon>Arcobacter</taxon>
    </lineage>
</organism>